<feature type="compositionally biased region" description="Basic and acidic residues" evidence="6">
    <location>
        <begin position="245"/>
        <end position="256"/>
    </location>
</feature>
<dbReference type="Proteomes" id="UP000246410">
    <property type="component" value="Unassembled WGS sequence"/>
</dbReference>
<keyword evidence="2" id="KW-0805">Transcription regulation</keyword>
<evidence type="ECO:0000256" key="3">
    <source>
        <dbReference type="ARBA" id="ARBA00023125"/>
    </source>
</evidence>
<dbReference type="InterPro" id="IPR041664">
    <property type="entry name" value="AAA_16"/>
</dbReference>
<dbReference type="InterPro" id="IPR027417">
    <property type="entry name" value="P-loop_NTPase"/>
</dbReference>
<dbReference type="InterPro" id="IPR001867">
    <property type="entry name" value="OmpR/PhoB-type_DNA-bd"/>
</dbReference>
<gene>
    <name evidence="8" type="ORF">DFR69_103166</name>
</gene>
<reference evidence="8 9" key="1">
    <citation type="submission" date="2018-05" db="EMBL/GenBank/DDBJ databases">
        <title>Genomic Encyclopedia of Type Strains, Phase IV (KMG-IV): sequencing the most valuable type-strain genomes for metagenomic binning, comparative biology and taxonomic classification.</title>
        <authorList>
            <person name="Goeker M."/>
        </authorList>
    </citation>
    <scope>NUCLEOTIDE SEQUENCE [LARGE SCALE GENOMIC DNA]</scope>
    <source>
        <strain evidence="8 9">DSM 44717</strain>
    </source>
</reference>
<protein>
    <submittedName>
        <fullName evidence="8">DNA-binding SARP family transcriptional activator</fullName>
    </submittedName>
</protein>
<feature type="region of interest" description="Disordered" evidence="6">
    <location>
        <begin position="634"/>
        <end position="662"/>
    </location>
</feature>
<keyword evidence="3 5" id="KW-0238">DNA-binding</keyword>
<evidence type="ECO:0000256" key="1">
    <source>
        <dbReference type="ARBA" id="ARBA00005820"/>
    </source>
</evidence>
<evidence type="ECO:0000256" key="2">
    <source>
        <dbReference type="ARBA" id="ARBA00023015"/>
    </source>
</evidence>
<dbReference type="SUPFAM" id="SSF48452">
    <property type="entry name" value="TPR-like"/>
    <property type="match status" value="1"/>
</dbReference>
<dbReference type="SMART" id="SM00862">
    <property type="entry name" value="Trans_reg_C"/>
    <property type="match status" value="1"/>
</dbReference>
<dbReference type="Pfam" id="PF00486">
    <property type="entry name" value="Trans_reg_C"/>
    <property type="match status" value="1"/>
</dbReference>
<dbReference type="SUPFAM" id="SSF52540">
    <property type="entry name" value="P-loop containing nucleoside triphosphate hydrolases"/>
    <property type="match status" value="1"/>
</dbReference>
<organism evidence="8 9">
    <name type="scientific">Nocardia neocaledoniensis</name>
    <dbReference type="NCBI Taxonomy" id="236511"/>
    <lineage>
        <taxon>Bacteria</taxon>
        <taxon>Bacillati</taxon>
        <taxon>Actinomycetota</taxon>
        <taxon>Actinomycetes</taxon>
        <taxon>Mycobacteriales</taxon>
        <taxon>Nocardiaceae</taxon>
        <taxon>Nocardia</taxon>
    </lineage>
</organism>
<dbReference type="SUPFAM" id="SSF46894">
    <property type="entry name" value="C-terminal effector domain of the bipartite response regulators"/>
    <property type="match status" value="1"/>
</dbReference>
<dbReference type="PANTHER" id="PTHR35807">
    <property type="entry name" value="TRANSCRIPTIONAL REGULATOR REDD-RELATED"/>
    <property type="match status" value="1"/>
</dbReference>
<dbReference type="InterPro" id="IPR016032">
    <property type="entry name" value="Sig_transdc_resp-reg_C-effctor"/>
</dbReference>
<feature type="region of interest" description="Disordered" evidence="6">
    <location>
        <begin position="245"/>
        <end position="286"/>
    </location>
</feature>
<evidence type="ECO:0000259" key="7">
    <source>
        <dbReference type="PROSITE" id="PS51755"/>
    </source>
</evidence>
<dbReference type="Gene3D" id="1.25.40.10">
    <property type="entry name" value="Tetratricopeptide repeat domain"/>
    <property type="match status" value="1"/>
</dbReference>
<dbReference type="InterPro" id="IPR051677">
    <property type="entry name" value="AfsR-DnrI-RedD_regulator"/>
</dbReference>
<dbReference type="Gene3D" id="1.10.10.10">
    <property type="entry name" value="Winged helix-like DNA-binding domain superfamily/Winged helix DNA-binding domain"/>
    <property type="match status" value="1"/>
</dbReference>
<evidence type="ECO:0000313" key="9">
    <source>
        <dbReference type="Proteomes" id="UP000246410"/>
    </source>
</evidence>
<accession>A0A317NUT3</accession>
<comment type="caution">
    <text evidence="8">The sequence shown here is derived from an EMBL/GenBank/DDBJ whole genome shotgun (WGS) entry which is preliminary data.</text>
</comment>
<dbReference type="Pfam" id="PF03704">
    <property type="entry name" value="BTAD"/>
    <property type="match status" value="1"/>
</dbReference>
<evidence type="ECO:0000256" key="4">
    <source>
        <dbReference type="ARBA" id="ARBA00023163"/>
    </source>
</evidence>
<dbReference type="GO" id="GO:0003677">
    <property type="term" value="F:DNA binding"/>
    <property type="evidence" value="ECO:0007669"/>
    <property type="project" value="UniProtKB-UniRule"/>
</dbReference>
<evidence type="ECO:0000256" key="5">
    <source>
        <dbReference type="PROSITE-ProRule" id="PRU01091"/>
    </source>
</evidence>
<dbReference type="GO" id="GO:0006355">
    <property type="term" value="P:regulation of DNA-templated transcription"/>
    <property type="evidence" value="ECO:0007669"/>
    <property type="project" value="InterPro"/>
</dbReference>
<sequence length="1209" mass="127589">MLGPLRVEVGERPADLGGPRQRALLARLVLAGGEVVSTDRLIEDLWAGDPPPKALGALQAHISYLRRAVEPARPPRAPATVLVSEAPGYALRLDPAAVDAWRFERLLAEGDPDDHARRYQRLGTALACWHGEPYAPFATAHWVLAEAARLHELRRVAVEGRAESALALGRPDEAFALLHRHVTDHPDRENAARLLALAQYRLGRQLDALATLRALRTYLDTEFGVRPSPALSALETAILTHAPELDQRVGSDRADDAAPFPDRVDTGAPGQPVPRSDPEADTAPETVAEPTLVVGYASERAALVAETAEVVAHKRARVVWLEGEAGAGKSTQVDVLAGELAADGWTVASASCPEVDGAPAAWAWVHLLDALDPTWLSAMGDESARTPVQAGPFAIARAVAEVCGRRLDDGPLLVVLEDVHRADSATLQILRQVVAWLTRRPLLVLVTARGSETDAGVRATAAALAGSTGRRLELGGLDGAAVRAVAERAGLTSLDDDTVEWLRARTAGNPLFVREVATLAAAVGDLRAVPEGVRAVLHRRIARLPAGAARALRLAAVWGDDIDFDTLLALTAEPEDTLIDLVDTVTVAGLVRVDTDRITFAHALIRDAVYGDIPTLRRARLHWSALEFLESRTFPTRPPSRPGADHAHGAAEPGLDSGPMPIGAESATDLAAVDTVVLDAMAHHAIAGAVTSTADHALRYVLAAARRRTARRAHQDAEPLWRAALELHARAGHDSPTATRPDRLAALATRCALINALAYGGNDDQARRLRAESLTIARALMPADSSARPSEGGAAGDDVRASHDAGAPITRRDPAASPGDHSGLGRSAVPEAGRASTADSRIAVDPVVAVLTCWRAPTIWTSRDRGLPDSDMAADLAAALDRTTAPDLRVRLLVTTVFAVEGFDNPRAFACSAEAVRTAREFGEPELLCAALNARAFVALGPDLWSERADLADELLRVATAASLPEYQAVAHFLRFLVASGAGRLVDARSEIARALDCAEGGQLGPLLVVATAHLAVLAVLRGDLTTAEAIDTDLSAKMIAAGNANGAQLVLLAQMMTGWARGDLSPGLDGYAQLYAAAPYAISYVYALALLDAGDIERAATVLDAGTEVLRDYYWGAMSAFEARVVARIGTVAAAARLYRDLLPRAGTIAGMDSGSVAFGPVDTVLAELADRLGDHVAAAQHRAAAERVLANLSTELAALDHTGATLT</sequence>
<dbReference type="EMBL" id="QGTL01000003">
    <property type="protein sequence ID" value="PWV77568.1"/>
    <property type="molecule type" value="Genomic_DNA"/>
</dbReference>
<dbReference type="RefSeq" id="WP_110037051.1">
    <property type="nucleotide sequence ID" value="NZ_QGTL01000003.1"/>
</dbReference>
<feature type="DNA-binding region" description="OmpR/PhoB-type" evidence="5">
    <location>
        <begin position="1"/>
        <end position="93"/>
    </location>
</feature>
<feature type="domain" description="OmpR/PhoB-type" evidence="7">
    <location>
        <begin position="1"/>
        <end position="93"/>
    </location>
</feature>
<dbReference type="InterPro" id="IPR036388">
    <property type="entry name" value="WH-like_DNA-bd_sf"/>
</dbReference>
<keyword evidence="9" id="KW-1185">Reference proteome</keyword>
<dbReference type="SMART" id="SM01043">
    <property type="entry name" value="BTAD"/>
    <property type="match status" value="1"/>
</dbReference>
<dbReference type="InterPro" id="IPR005158">
    <property type="entry name" value="BTAD"/>
</dbReference>
<keyword evidence="4" id="KW-0804">Transcription</keyword>
<feature type="region of interest" description="Disordered" evidence="6">
    <location>
        <begin position="782"/>
        <end position="836"/>
    </location>
</feature>
<evidence type="ECO:0000256" key="6">
    <source>
        <dbReference type="SAM" id="MobiDB-lite"/>
    </source>
</evidence>
<name>A0A317NUT3_9NOCA</name>
<proteinExistence type="inferred from homology"/>
<dbReference type="Pfam" id="PF13191">
    <property type="entry name" value="AAA_16"/>
    <property type="match status" value="1"/>
</dbReference>
<dbReference type="PANTHER" id="PTHR35807:SF1">
    <property type="entry name" value="TRANSCRIPTIONAL REGULATOR REDD"/>
    <property type="match status" value="1"/>
</dbReference>
<dbReference type="GO" id="GO:0000160">
    <property type="term" value="P:phosphorelay signal transduction system"/>
    <property type="evidence" value="ECO:0007669"/>
    <property type="project" value="InterPro"/>
</dbReference>
<dbReference type="PROSITE" id="PS51755">
    <property type="entry name" value="OMPR_PHOB"/>
    <property type="match status" value="1"/>
</dbReference>
<comment type="similarity">
    <text evidence="1">Belongs to the AfsR/DnrI/RedD regulatory family.</text>
</comment>
<dbReference type="AlphaFoldDB" id="A0A317NUT3"/>
<evidence type="ECO:0000313" key="8">
    <source>
        <dbReference type="EMBL" id="PWV77568.1"/>
    </source>
</evidence>
<dbReference type="CDD" id="cd15831">
    <property type="entry name" value="BTAD"/>
    <property type="match status" value="1"/>
</dbReference>
<dbReference type="InterPro" id="IPR011990">
    <property type="entry name" value="TPR-like_helical_dom_sf"/>
</dbReference>